<dbReference type="GO" id="GO:0005634">
    <property type="term" value="C:nucleus"/>
    <property type="evidence" value="ECO:0007669"/>
    <property type="project" value="UniProtKB-SubCell"/>
</dbReference>
<protein>
    <submittedName>
        <fullName evidence="10">Core histone H2A/H2B/H3/H4</fullName>
    </submittedName>
</protein>
<dbReference type="EMBL" id="KZ269996">
    <property type="protein sequence ID" value="OZC09197.1"/>
    <property type="molecule type" value="Genomic_DNA"/>
</dbReference>
<gene>
    <name evidence="10" type="ORF">X798_03741</name>
</gene>
<dbReference type="InterPro" id="IPR007125">
    <property type="entry name" value="H2A/H2B/H3"/>
</dbReference>
<dbReference type="Gene3D" id="1.10.20.10">
    <property type="entry name" value="Histone, subunit A"/>
    <property type="match status" value="1"/>
</dbReference>
<evidence type="ECO:0000256" key="7">
    <source>
        <dbReference type="ARBA" id="ARBA00023269"/>
    </source>
</evidence>
<keyword evidence="5" id="KW-0238">DNA-binding</keyword>
<evidence type="ECO:0000256" key="2">
    <source>
        <dbReference type="ARBA" id="ARBA00004286"/>
    </source>
</evidence>
<evidence type="ECO:0000256" key="8">
    <source>
        <dbReference type="SAM" id="MobiDB-lite"/>
    </source>
</evidence>
<evidence type="ECO:0000259" key="9">
    <source>
        <dbReference type="Pfam" id="PF00125"/>
    </source>
</evidence>
<dbReference type="PRINTS" id="PR00622">
    <property type="entry name" value="HISTONEH3"/>
</dbReference>
<dbReference type="SUPFAM" id="SSF47113">
    <property type="entry name" value="Histone-fold"/>
    <property type="match status" value="1"/>
</dbReference>
<dbReference type="GO" id="GO:0030527">
    <property type="term" value="F:structural constituent of chromatin"/>
    <property type="evidence" value="ECO:0007669"/>
    <property type="project" value="InterPro"/>
</dbReference>
<keyword evidence="11" id="KW-1185">Reference proteome</keyword>
<evidence type="ECO:0000256" key="3">
    <source>
        <dbReference type="ARBA" id="ARBA00010343"/>
    </source>
</evidence>
<dbReference type="Pfam" id="PF00125">
    <property type="entry name" value="Histone"/>
    <property type="match status" value="1"/>
</dbReference>
<dbReference type="InterPro" id="IPR000164">
    <property type="entry name" value="Histone_H3/CENP-A"/>
</dbReference>
<organism evidence="10 11">
    <name type="scientific">Onchocerca flexuosa</name>
    <dbReference type="NCBI Taxonomy" id="387005"/>
    <lineage>
        <taxon>Eukaryota</taxon>
        <taxon>Metazoa</taxon>
        <taxon>Ecdysozoa</taxon>
        <taxon>Nematoda</taxon>
        <taxon>Chromadorea</taxon>
        <taxon>Rhabditida</taxon>
        <taxon>Spirurina</taxon>
        <taxon>Spiruromorpha</taxon>
        <taxon>Filarioidea</taxon>
        <taxon>Onchocercidae</taxon>
        <taxon>Onchocerca</taxon>
    </lineage>
</organism>
<evidence type="ECO:0000256" key="6">
    <source>
        <dbReference type="ARBA" id="ARBA00023242"/>
    </source>
</evidence>
<keyword evidence="4" id="KW-0158">Chromosome</keyword>
<feature type="region of interest" description="Disordered" evidence="8">
    <location>
        <begin position="59"/>
        <end position="78"/>
    </location>
</feature>
<evidence type="ECO:0000256" key="5">
    <source>
        <dbReference type="ARBA" id="ARBA00023125"/>
    </source>
</evidence>
<comment type="similarity">
    <text evidence="3">Belongs to the histone H3 family.</text>
</comment>
<name>A0A238BV34_9BILA</name>
<keyword evidence="6" id="KW-0539">Nucleus</keyword>
<feature type="domain" description="Core Histone H2A/H2B/H3" evidence="9">
    <location>
        <begin position="99"/>
        <end position="188"/>
    </location>
</feature>
<proteinExistence type="inferred from homology"/>
<evidence type="ECO:0000256" key="4">
    <source>
        <dbReference type="ARBA" id="ARBA00022454"/>
    </source>
</evidence>
<dbReference type="PANTHER" id="PTHR45810">
    <property type="entry name" value="HISTONE H3.2"/>
    <property type="match status" value="1"/>
</dbReference>
<dbReference type="GO" id="GO:0003677">
    <property type="term" value="F:DNA binding"/>
    <property type="evidence" value="ECO:0007669"/>
    <property type="project" value="UniProtKB-KW"/>
</dbReference>
<dbReference type="FunFam" id="1.10.20.10:FF:000085">
    <property type="entry name" value="Histone H3.2"/>
    <property type="match status" value="1"/>
</dbReference>
<comment type="subcellular location">
    <subcellularLocation>
        <location evidence="2">Chromosome</location>
    </subcellularLocation>
    <subcellularLocation>
        <location evidence="1">Nucleus</location>
    </subcellularLocation>
</comment>
<accession>A0A238BV34</accession>
<dbReference type="PROSITE" id="PS00959">
    <property type="entry name" value="HISTONE_H3_2"/>
    <property type="match status" value="1"/>
</dbReference>
<dbReference type="AlphaFoldDB" id="A0A238BV34"/>
<dbReference type="OrthoDB" id="5843301at2759"/>
<dbReference type="CDD" id="cd22911">
    <property type="entry name" value="HFD_H3"/>
    <property type="match status" value="1"/>
</dbReference>
<reference evidence="10 11" key="1">
    <citation type="submission" date="2015-12" db="EMBL/GenBank/DDBJ databases">
        <title>Draft genome of the nematode, Onchocerca flexuosa.</title>
        <authorList>
            <person name="Mitreva M."/>
        </authorList>
    </citation>
    <scope>NUCLEOTIDE SEQUENCE [LARGE SCALE GENOMIC DNA]</scope>
    <source>
        <strain evidence="10">Red Deer</strain>
    </source>
</reference>
<dbReference type="GO" id="GO:0046982">
    <property type="term" value="F:protein heterodimerization activity"/>
    <property type="evidence" value="ECO:0007669"/>
    <property type="project" value="InterPro"/>
</dbReference>
<dbReference type="InterPro" id="IPR009072">
    <property type="entry name" value="Histone-fold"/>
</dbReference>
<evidence type="ECO:0000313" key="11">
    <source>
        <dbReference type="Proteomes" id="UP000242913"/>
    </source>
</evidence>
<evidence type="ECO:0000256" key="1">
    <source>
        <dbReference type="ARBA" id="ARBA00004123"/>
    </source>
</evidence>
<dbReference type="Proteomes" id="UP000242913">
    <property type="component" value="Unassembled WGS sequence"/>
</dbReference>
<sequence length="191" mass="22224">MVRTKADVKRYDVSSSLSNNNLIIEDSIFPVIRHQNTSPKIQRVSGYKENREKIIHESEENLNRSGGHPRYGRKAMHDSRKHSRRYRHILDFPKSILPGIRALKEIRKYQKSTMLLIRKLPFARLVKEIANEVSDSSFGYRFAVEAIAALQEAAEAFMVQFFENALLCSQHAKRITVMPRDIQLVRRLFSI</sequence>
<dbReference type="GO" id="GO:0000786">
    <property type="term" value="C:nucleosome"/>
    <property type="evidence" value="ECO:0007669"/>
    <property type="project" value="UniProtKB-KW"/>
</dbReference>
<keyword evidence="7" id="KW-0544">Nucleosome core</keyword>
<evidence type="ECO:0000313" key="10">
    <source>
        <dbReference type="EMBL" id="OZC09197.1"/>
    </source>
</evidence>
<dbReference type="SMART" id="SM00428">
    <property type="entry name" value="H3"/>
    <property type="match status" value="1"/>
</dbReference>